<dbReference type="Proteomes" id="UP000647183">
    <property type="component" value="Unassembled WGS sequence"/>
</dbReference>
<sequence>MYRTDTNAASVRTPAAARLPVHAPRYRARDFGTGYGSSSGYAASRRYTPGSQPAARFRLA</sequence>
<protein>
    <submittedName>
        <fullName evidence="1">Uncharacterized protein</fullName>
    </submittedName>
</protein>
<evidence type="ECO:0000313" key="1">
    <source>
        <dbReference type="EMBL" id="MBD7987543.1"/>
    </source>
</evidence>
<organism evidence="1 2">
    <name type="scientific">Luteimonas colneyensis</name>
    <dbReference type="NCBI Taxonomy" id="2762230"/>
    <lineage>
        <taxon>Bacteria</taxon>
        <taxon>Pseudomonadati</taxon>
        <taxon>Pseudomonadota</taxon>
        <taxon>Gammaproteobacteria</taxon>
        <taxon>Lysobacterales</taxon>
        <taxon>Lysobacteraceae</taxon>
        <taxon>Luteimonas</taxon>
    </lineage>
</organism>
<evidence type="ECO:0000313" key="2">
    <source>
        <dbReference type="Proteomes" id="UP000647183"/>
    </source>
</evidence>
<dbReference type="RefSeq" id="WP_191728773.1">
    <property type="nucleotide sequence ID" value="NZ_JACSQJ010000002.1"/>
</dbReference>
<reference evidence="1 2" key="1">
    <citation type="submission" date="2020-08" db="EMBL/GenBank/DDBJ databases">
        <title>A Genomic Blueprint of the Chicken Gut Microbiome.</title>
        <authorList>
            <person name="Gilroy R."/>
            <person name="Ravi A."/>
            <person name="Getino M."/>
            <person name="Pursley I."/>
            <person name="Horton D.L."/>
            <person name="Alikhan N.-F."/>
            <person name="Baker D."/>
            <person name="Gharbi K."/>
            <person name="Hall N."/>
            <person name="Watson M."/>
            <person name="Adriaenssens E.M."/>
            <person name="Foster-Nyarko E."/>
            <person name="Jarju S."/>
            <person name="Secka A."/>
            <person name="Antonio M."/>
            <person name="Oren A."/>
            <person name="Chaudhuri R."/>
            <person name="La Ragione R.M."/>
            <person name="Hildebrand F."/>
            <person name="Pallen M.J."/>
        </authorList>
    </citation>
    <scope>NUCLEOTIDE SEQUENCE [LARGE SCALE GENOMIC DNA]</scope>
    <source>
        <strain evidence="1 2">Sa2BVA3</strain>
    </source>
</reference>
<name>A0ABR8UHP3_9GAMM</name>
<comment type="caution">
    <text evidence="1">The sequence shown here is derived from an EMBL/GenBank/DDBJ whole genome shotgun (WGS) entry which is preliminary data.</text>
</comment>
<proteinExistence type="predicted"/>
<dbReference type="EMBL" id="JACSQJ010000002">
    <property type="protein sequence ID" value="MBD7987543.1"/>
    <property type="molecule type" value="Genomic_DNA"/>
</dbReference>
<accession>A0ABR8UHP3</accession>
<gene>
    <name evidence="1" type="ORF">H9645_05820</name>
</gene>
<keyword evidence="2" id="KW-1185">Reference proteome</keyword>